<dbReference type="InterPro" id="IPR003107">
    <property type="entry name" value="HAT"/>
</dbReference>
<feature type="region of interest" description="Disordered" evidence="1">
    <location>
        <begin position="209"/>
        <end position="240"/>
    </location>
</feature>
<dbReference type="SUPFAM" id="SSF48452">
    <property type="entry name" value="TPR-like"/>
    <property type="match status" value="1"/>
</dbReference>
<sequence>MLKSEPSLSIYCESGLNPVTVTDENLDRTVSIGDSVEADFSFAKHTSSSSIDALSIKEEDEKSFEIGRPPSPPMHLAAGLGIDKFDDLYGGEIRFDLPSLEDERCGDYYEGMLEEYPLHPLLLRSYANFLEYKGDVSGAEEYYHKCTVVEPSDGVALANYGRLVMELHKDEAKALSCFERAVQASPEDSNVLGAYASFLWEINDEDDDEVDDDAFGDGTRQGKEDFEPEAGEKRSSRLSETEDGETLCRYANAFWSINGDKEKALFYFEKAVEASPNDSIILGEYARFLWEIEE</sequence>
<organism evidence="2 3">
    <name type="scientific">Brassica oleracea var. oleracea</name>
    <dbReference type="NCBI Taxonomy" id="109376"/>
    <lineage>
        <taxon>Eukaryota</taxon>
        <taxon>Viridiplantae</taxon>
        <taxon>Streptophyta</taxon>
        <taxon>Embryophyta</taxon>
        <taxon>Tracheophyta</taxon>
        <taxon>Spermatophyta</taxon>
        <taxon>Magnoliopsida</taxon>
        <taxon>eudicotyledons</taxon>
        <taxon>Gunneridae</taxon>
        <taxon>Pentapetalae</taxon>
        <taxon>rosids</taxon>
        <taxon>malvids</taxon>
        <taxon>Brassicales</taxon>
        <taxon>Brassicaceae</taxon>
        <taxon>Brassiceae</taxon>
        <taxon>Brassica</taxon>
    </lineage>
</organism>
<reference evidence="2" key="2">
    <citation type="submission" date="2015-03" db="UniProtKB">
        <authorList>
            <consortium name="EnsemblPlants"/>
        </authorList>
    </citation>
    <scope>IDENTIFICATION</scope>
</reference>
<dbReference type="PANTHER" id="PTHR26312:SF217">
    <property type="entry name" value="N-ACETYLGLUCOSAMINE TRANSFERASE, OGT PROTEIN, PUTATIVE-RELATED"/>
    <property type="match status" value="1"/>
</dbReference>
<proteinExistence type="predicted"/>
<dbReference type="Gene3D" id="1.25.40.10">
    <property type="entry name" value="Tetratricopeptide repeat domain"/>
    <property type="match status" value="1"/>
</dbReference>
<dbReference type="STRING" id="109376.A0A0D3C7J7"/>
<dbReference type="RefSeq" id="XP_013586664.1">
    <property type="nucleotide sequence ID" value="XM_013731210.1"/>
</dbReference>
<dbReference type="SMART" id="SM00386">
    <property type="entry name" value="HAT"/>
    <property type="match status" value="3"/>
</dbReference>
<dbReference type="OMA" id="MVDEYPC"/>
<keyword evidence="3" id="KW-1185">Reference proteome</keyword>
<dbReference type="Pfam" id="PF13181">
    <property type="entry name" value="TPR_8"/>
    <property type="match status" value="1"/>
</dbReference>
<dbReference type="AlphaFoldDB" id="A0A0D3C7J7"/>
<dbReference type="HOGENOM" id="CLU_024164_2_0_1"/>
<accession>A0A0D3C7J7</accession>
<dbReference type="EnsemblPlants" id="Bo5g004660.1">
    <property type="protein sequence ID" value="Bo5g004660.1"/>
    <property type="gene ID" value="Bo5g004660"/>
</dbReference>
<dbReference type="Proteomes" id="UP000032141">
    <property type="component" value="Chromosome C5"/>
</dbReference>
<dbReference type="OrthoDB" id="1919713at2759"/>
<dbReference type="PANTHER" id="PTHR26312">
    <property type="entry name" value="TETRATRICOPEPTIDE REPEAT PROTEIN 5"/>
    <property type="match status" value="1"/>
</dbReference>
<dbReference type="InterPro" id="IPR019734">
    <property type="entry name" value="TPR_rpt"/>
</dbReference>
<dbReference type="GO" id="GO:0006396">
    <property type="term" value="P:RNA processing"/>
    <property type="evidence" value="ECO:0007669"/>
    <property type="project" value="InterPro"/>
</dbReference>
<dbReference type="eggNOG" id="ENOG502QTTN">
    <property type="taxonomic scope" value="Eukaryota"/>
</dbReference>
<dbReference type="InterPro" id="IPR011990">
    <property type="entry name" value="TPR-like_helical_dom_sf"/>
</dbReference>
<protein>
    <submittedName>
        <fullName evidence="2">Uncharacterized protein</fullName>
    </submittedName>
</protein>
<dbReference type="Gramene" id="Bo5g004660.1">
    <property type="protein sequence ID" value="Bo5g004660.1"/>
    <property type="gene ID" value="Bo5g004660"/>
</dbReference>
<dbReference type="KEGG" id="boe:106295336"/>
<evidence type="ECO:0000313" key="3">
    <source>
        <dbReference type="Proteomes" id="UP000032141"/>
    </source>
</evidence>
<evidence type="ECO:0000256" key="1">
    <source>
        <dbReference type="SAM" id="MobiDB-lite"/>
    </source>
</evidence>
<reference evidence="2 3" key="1">
    <citation type="journal article" date="2014" name="Genome Biol.">
        <title>Transcriptome and methylome profiling reveals relics of genome dominance in the mesopolyploid Brassica oleracea.</title>
        <authorList>
            <person name="Parkin I.A."/>
            <person name="Koh C."/>
            <person name="Tang H."/>
            <person name="Robinson S.J."/>
            <person name="Kagale S."/>
            <person name="Clarke W.E."/>
            <person name="Town C.D."/>
            <person name="Nixon J."/>
            <person name="Krishnakumar V."/>
            <person name="Bidwell S.L."/>
            <person name="Denoeud F."/>
            <person name="Belcram H."/>
            <person name="Links M.G."/>
            <person name="Just J."/>
            <person name="Clarke C."/>
            <person name="Bender T."/>
            <person name="Huebert T."/>
            <person name="Mason A.S."/>
            <person name="Pires J.C."/>
            <person name="Barker G."/>
            <person name="Moore J."/>
            <person name="Walley P.G."/>
            <person name="Manoli S."/>
            <person name="Batley J."/>
            <person name="Edwards D."/>
            <person name="Nelson M.N."/>
            <person name="Wang X."/>
            <person name="Paterson A.H."/>
            <person name="King G."/>
            <person name="Bancroft I."/>
            <person name="Chalhoub B."/>
            <person name="Sharpe A.G."/>
        </authorList>
    </citation>
    <scope>NUCLEOTIDE SEQUENCE</scope>
    <source>
        <strain evidence="2 3">cv. TO1000</strain>
    </source>
</reference>
<evidence type="ECO:0000313" key="2">
    <source>
        <dbReference type="EnsemblPlants" id="Bo5g004660.1"/>
    </source>
</evidence>
<feature type="compositionally biased region" description="Basic and acidic residues" evidence="1">
    <location>
        <begin position="220"/>
        <end position="240"/>
    </location>
</feature>
<dbReference type="GeneID" id="106295336"/>
<name>A0A0D3C7J7_BRAOL</name>